<accession>B0MZ42</accession>
<dbReference type="Proteomes" id="UP000005819">
    <property type="component" value="Unassembled WGS sequence"/>
</dbReference>
<sequence length="50" mass="6023">MSKHSLSFLFCNYPRKRLSLQKIGYIQSRFEQVRLADRLSLSLHTKIKQR</sequence>
<proteinExistence type="predicted"/>
<keyword evidence="2" id="KW-1185">Reference proteome</keyword>
<gene>
    <name evidence="1" type="ORF">ALIPUT_02415</name>
</gene>
<name>B0MZ42_9BACT</name>
<dbReference type="AlphaFoldDB" id="B0MZ42"/>
<dbReference type="HOGENOM" id="CLU_3113822_0_0_10"/>
<evidence type="ECO:0000313" key="1">
    <source>
        <dbReference type="EMBL" id="EDS02877.1"/>
    </source>
</evidence>
<evidence type="ECO:0000313" key="2">
    <source>
        <dbReference type="Proteomes" id="UP000005819"/>
    </source>
</evidence>
<reference evidence="1" key="1">
    <citation type="submission" date="2007-10" db="EMBL/GenBank/DDBJ databases">
        <authorList>
            <person name="Fulton L."/>
            <person name="Clifton S."/>
            <person name="Fulton B."/>
            <person name="Xu J."/>
            <person name="Minx P."/>
            <person name="Pepin K.H."/>
            <person name="Johnson M."/>
            <person name="Thiruvilangam P."/>
            <person name="Bhonagiri V."/>
            <person name="Nash W.E."/>
            <person name="Mardis E.R."/>
            <person name="Wilson R.K."/>
        </authorList>
    </citation>
    <scope>NUCLEOTIDE SEQUENCE [LARGE SCALE GENOMIC DNA]</scope>
    <source>
        <strain evidence="1">DSM 17216</strain>
    </source>
</reference>
<comment type="caution">
    <text evidence="1">The sequence shown here is derived from an EMBL/GenBank/DDBJ whole genome shotgun (WGS) entry which is preliminary data.</text>
</comment>
<reference evidence="1" key="2">
    <citation type="submission" date="2013-09" db="EMBL/GenBank/DDBJ databases">
        <title>Draft genome sequence of Alistipes putredinis (DSM 17216).</title>
        <authorList>
            <person name="Sudarsanam P."/>
            <person name="Ley R."/>
            <person name="Guruge J."/>
            <person name="Turnbaugh P.J."/>
            <person name="Mahowald M."/>
            <person name="Liep D."/>
            <person name="Gordon J."/>
        </authorList>
    </citation>
    <scope>NUCLEOTIDE SEQUENCE</scope>
    <source>
        <strain evidence="1">DSM 17216</strain>
    </source>
</reference>
<protein>
    <submittedName>
        <fullName evidence="1">Uncharacterized protein</fullName>
    </submittedName>
</protein>
<organism evidence="1 2">
    <name type="scientific">Alistipes putredinis DSM 17216</name>
    <dbReference type="NCBI Taxonomy" id="445970"/>
    <lineage>
        <taxon>Bacteria</taxon>
        <taxon>Pseudomonadati</taxon>
        <taxon>Bacteroidota</taxon>
        <taxon>Bacteroidia</taxon>
        <taxon>Bacteroidales</taxon>
        <taxon>Rikenellaceae</taxon>
        <taxon>Alistipes</taxon>
    </lineage>
</organism>
<dbReference type="EMBL" id="ABFK02000020">
    <property type="protein sequence ID" value="EDS02877.1"/>
    <property type="molecule type" value="Genomic_DNA"/>
</dbReference>